<sequence>MKEKPENLTLVILGASGDLTAKKLMPALFDLFTEKLLPTNFAILGVGRTSLNDDAFREKISRAVSDSREEKNGQQDQQVLEFAKSLHYLALNTDMKEDYVLLRERLANIETERSVPGNHIFYLAVPPQMYLPVTESLASQGLNVGKSANNFVRIIVEKPFGTDLQSAKILNRELHKFFKEEQIYRIDHYLGKETVQNILVTRFANGIFEPLWNRNYIHHIEITSAENSGIGSRGGYYEGAGALRDMVQNHLLQLVAMIAMEPPVLSDSVSVRNETLKVFQALRPLTQEDIGHSVIRGQYTASHIKGELVPGYREELNVSPESRTETYIGMKFFLDNWRWAGVPFYIRTGKRLPTRVTEAVIHFHTSPHRIFEMENDSDGDNQLIIRIQPDEGILLKFGMKVPGEGFKVKRVDMDFRYSDISDIRLPSAYERLLLNCMQGDSTLYLRSDASEATWSFITPILQTWENNPALKVYGYPAGTWGPDAADALIEPRGTGWRYPCKNLTNDGIICEL</sequence>
<feature type="binding site" evidence="7">
    <location>
        <position position="188"/>
    </location>
    <ligand>
        <name>substrate</name>
    </ligand>
</feature>
<dbReference type="PIRSF" id="PIRSF000110">
    <property type="entry name" value="G6PD"/>
    <property type="match status" value="1"/>
</dbReference>
<comment type="similarity">
    <text evidence="2 7">Belongs to the glucose-6-phosphate dehydrogenase family.</text>
</comment>
<dbReference type="HAMAP" id="MF_00966">
    <property type="entry name" value="G6PD"/>
    <property type="match status" value="1"/>
</dbReference>
<dbReference type="PROSITE" id="PS00069">
    <property type="entry name" value="G6P_DEHYDROGENASE"/>
    <property type="match status" value="1"/>
</dbReference>
<dbReference type="NCBIfam" id="TIGR00871">
    <property type="entry name" value="zwf"/>
    <property type="match status" value="1"/>
</dbReference>
<evidence type="ECO:0000256" key="3">
    <source>
        <dbReference type="ARBA" id="ARBA00022526"/>
    </source>
</evidence>
<feature type="active site" description="Proton acceptor" evidence="7">
    <location>
        <position position="250"/>
    </location>
</feature>
<name>A0A7X9FT23_9DELT</name>
<dbReference type="InterPro" id="IPR022675">
    <property type="entry name" value="G6P_DH_C"/>
</dbReference>
<keyword evidence="5 7" id="KW-0560">Oxidoreductase</keyword>
<dbReference type="SUPFAM" id="SSF51735">
    <property type="entry name" value="NAD(P)-binding Rossmann-fold domains"/>
    <property type="match status" value="1"/>
</dbReference>
<evidence type="ECO:0000256" key="4">
    <source>
        <dbReference type="ARBA" id="ARBA00022857"/>
    </source>
</evidence>
<dbReference type="GO" id="GO:0050661">
    <property type="term" value="F:NADP binding"/>
    <property type="evidence" value="ECO:0007669"/>
    <property type="project" value="UniProtKB-UniRule"/>
</dbReference>
<comment type="function">
    <text evidence="7">Catalyzes the oxidation of glucose 6-phosphate to 6-phosphogluconolactone.</text>
</comment>
<dbReference type="EC" id="1.1.1.49" evidence="7"/>
<dbReference type="InterPro" id="IPR036291">
    <property type="entry name" value="NAD(P)-bd_dom_sf"/>
</dbReference>
<evidence type="ECO:0000256" key="2">
    <source>
        <dbReference type="ARBA" id="ARBA00009975"/>
    </source>
</evidence>
<feature type="domain" description="Glucose-6-phosphate dehydrogenase NAD-binding" evidence="8">
    <location>
        <begin position="11"/>
        <end position="197"/>
    </location>
</feature>
<dbReference type="UniPathway" id="UPA00115">
    <property type="reaction ID" value="UER00408"/>
</dbReference>
<feature type="domain" description="Glucose-6-phosphate dehydrogenase C-terminal" evidence="9">
    <location>
        <begin position="199"/>
        <end position="497"/>
    </location>
</feature>
<dbReference type="GO" id="GO:0006006">
    <property type="term" value="P:glucose metabolic process"/>
    <property type="evidence" value="ECO:0007669"/>
    <property type="project" value="UniProtKB-KW"/>
</dbReference>
<dbReference type="GO" id="GO:0005829">
    <property type="term" value="C:cytosol"/>
    <property type="evidence" value="ECO:0007669"/>
    <property type="project" value="TreeGrafter"/>
</dbReference>
<evidence type="ECO:0000259" key="8">
    <source>
        <dbReference type="Pfam" id="PF00479"/>
    </source>
</evidence>
<gene>
    <name evidence="7 10" type="primary">zwf</name>
    <name evidence="10" type="ORF">GYA55_09465</name>
</gene>
<comment type="pathway">
    <text evidence="1 7">Carbohydrate degradation; pentose phosphate pathway; D-ribulose 5-phosphate from D-glucose 6-phosphate (oxidative stage): step 1/3.</text>
</comment>
<dbReference type="Gene3D" id="3.40.50.720">
    <property type="entry name" value="NAD(P)-binding Rossmann-like Domain"/>
    <property type="match status" value="1"/>
</dbReference>
<dbReference type="Proteomes" id="UP000524246">
    <property type="component" value="Unassembled WGS sequence"/>
</dbReference>
<accession>A0A7X9FT23</accession>
<dbReference type="PANTHER" id="PTHR23429">
    <property type="entry name" value="GLUCOSE-6-PHOSPHATE 1-DEHYDROGENASE G6PD"/>
    <property type="match status" value="1"/>
</dbReference>
<dbReference type="Gene3D" id="3.30.360.10">
    <property type="entry name" value="Dihydrodipicolinate Reductase, domain 2"/>
    <property type="match status" value="1"/>
</dbReference>
<proteinExistence type="inferred from homology"/>
<dbReference type="PANTHER" id="PTHR23429:SF0">
    <property type="entry name" value="GLUCOSE-6-PHOSPHATE 1-DEHYDROGENASE"/>
    <property type="match status" value="1"/>
</dbReference>
<keyword evidence="6 7" id="KW-0119">Carbohydrate metabolism</keyword>
<evidence type="ECO:0000259" key="9">
    <source>
        <dbReference type="Pfam" id="PF02781"/>
    </source>
</evidence>
<organism evidence="10 11">
    <name type="scientific">SAR324 cluster bacterium</name>
    <dbReference type="NCBI Taxonomy" id="2024889"/>
    <lineage>
        <taxon>Bacteria</taxon>
        <taxon>Deltaproteobacteria</taxon>
        <taxon>SAR324 cluster</taxon>
    </lineage>
</organism>
<keyword evidence="4 7" id="KW-0521">NADP</keyword>
<feature type="binding site" evidence="7">
    <location>
        <position position="350"/>
    </location>
    <ligand>
        <name>substrate</name>
    </ligand>
</feature>
<feature type="binding site" evidence="7">
    <location>
        <position position="192"/>
    </location>
    <ligand>
        <name>substrate</name>
    </ligand>
</feature>
<evidence type="ECO:0000313" key="10">
    <source>
        <dbReference type="EMBL" id="NMC63378.1"/>
    </source>
</evidence>
<dbReference type="AlphaFoldDB" id="A0A7X9FT23"/>
<feature type="binding site" evidence="7">
    <location>
        <position position="226"/>
    </location>
    <ligand>
        <name>substrate</name>
    </ligand>
</feature>
<dbReference type="InterPro" id="IPR019796">
    <property type="entry name" value="G6P_DH_AS"/>
</dbReference>
<evidence type="ECO:0000256" key="1">
    <source>
        <dbReference type="ARBA" id="ARBA00004937"/>
    </source>
</evidence>
<comment type="caution">
    <text evidence="10">The sequence shown here is derived from an EMBL/GenBank/DDBJ whole genome shotgun (WGS) entry which is preliminary data.</text>
</comment>
<dbReference type="InterPro" id="IPR022674">
    <property type="entry name" value="G6P_DH_NAD-bd"/>
</dbReference>
<reference evidence="10 11" key="1">
    <citation type="journal article" date="2020" name="Biotechnol. Biofuels">
        <title>New insights from the biogas microbiome by comprehensive genome-resolved metagenomics of nearly 1600 species originating from multiple anaerobic digesters.</title>
        <authorList>
            <person name="Campanaro S."/>
            <person name="Treu L."/>
            <person name="Rodriguez-R L.M."/>
            <person name="Kovalovszki A."/>
            <person name="Ziels R.M."/>
            <person name="Maus I."/>
            <person name="Zhu X."/>
            <person name="Kougias P.G."/>
            <person name="Basile A."/>
            <person name="Luo G."/>
            <person name="Schluter A."/>
            <person name="Konstantinidis K.T."/>
            <person name="Angelidaki I."/>
        </authorList>
    </citation>
    <scope>NUCLEOTIDE SEQUENCE [LARGE SCALE GENOMIC DNA]</scope>
    <source>
        <strain evidence="10">AS27yjCOA_65</strain>
    </source>
</reference>
<dbReference type="Pfam" id="PF00479">
    <property type="entry name" value="G6PD_N"/>
    <property type="match status" value="1"/>
</dbReference>
<dbReference type="Pfam" id="PF02781">
    <property type="entry name" value="G6PD_C"/>
    <property type="match status" value="1"/>
</dbReference>
<evidence type="ECO:0000256" key="7">
    <source>
        <dbReference type="HAMAP-Rule" id="MF_00966"/>
    </source>
</evidence>
<evidence type="ECO:0000256" key="6">
    <source>
        <dbReference type="ARBA" id="ARBA00023277"/>
    </source>
</evidence>
<comment type="caution">
    <text evidence="7">Lacks conserved residue(s) required for the propagation of feature annotation.</text>
</comment>
<evidence type="ECO:0000256" key="5">
    <source>
        <dbReference type="ARBA" id="ARBA00023002"/>
    </source>
</evidence>
<feature type="binding site" evidence="7">
    <location>
        <position position="158"/>
    </location>
    <ligand>
        <name>NADP(+)</name>
        <dbReference type="ChEBI" id="CHEBI:58349"/>
    </ligand>
</feature>
<dbReference type="GO" id="GO:0004345">
    <property type="term" value="F:glucose-6-phosphate dehydrogenase activity"/>
    <property type="evidence" value="ECO:0007669"/>
    <property type="project" value="UniProtKB-UniRule"/>
</dbReference>
<evidence type="ECO:0000313" key="11">
    <source>
        <dbReference type="Proteomes" id="UP000524246"/>
    </source>
</evidence>
<protein>
    <recommendedName>
        <fullName evidence="7">Glucose-6-phosphate 1-dehydrogenase</fullName>
        <shortName evidence="7">G6PD</shortName>
        <ecNumber evidence="7">1.1.1.49</ecNumber>
    </recommendedName>
</protein>
<dbReference type="EMBL" id="JAAZON010000425">
    <property type="protein sequence ID" value="NMC63378.1"/>
    <property type="molecule type" value="Genomic_DNA"/>
</dbReference>
<comment type="catalytic activity">
    <reaction evidence="7">
        <text>D-glucose 6-phosphate + NADP(+) = 6-phospho-D-glucono-1,5-lactone + NADPH + H(+)</text>
        <dbReference type="Rhea" id="RHEA:15841"/>
        <dbReference type="ChEBI" id="CHEBI:15378"/>
        <dbReference type="ChEBI" id="CHEBI:57783"/>
        <dbReference type="ChEBI" id="CHEBI:57955"/>
        <dbReference type="ChEBI" id="CHEBI:58349"/>
        <dbReference type="ChEBI" id="CHEBI:61548"/>
        <dbReference type="EC" id="1.1.1.49"/>
    </reaction>
</comment>
<dbReference type="SUPFAM" id="SSF55347">
    <property type="entry name" value="Glyceraldehyde-3-phosphate dehydrogenase-like, C-terminal domain"/>
    <property type="match status" value="1"/>
</dbReference>
<dbReference type="GO" id="GO:0009051">
    <property type="term" value="P:pentose-phosphate shunt, oxidative branch"/>
    <property type="evidence" value="ECO:0007669"/>
    <property type="project" value="TreeGrafter"/>
</dbReference>
<dbReference type="InterPro" id="IPR001282">
    <property type="entry name" value="G6P_DH"/>
</dbReference>
<dbReference type="PRINTS" id="PR00079">
    <property type="entry name" value="G6PDHDRGNASE"/>
</dbReference>
<keyword evidence="3 7" id="KW-0313">Glucose metabolism</keyword>
<feature type="binding site" evidence="7">
    <location>
        <position position="245"/>
    </location>
    <ligand>
        <name>substrate</name>
    </ligand>
</feature>
<feature type="binding site" evidence="7">
    <location>
        <position position="48"/>
    </location>
    <ligand>
        <name>NADP(+)</name>
        <dbReference type="ChEBI" id="CHEBI:58349"/>
    </ligand>
</feature>